<dbReference type="PANTHER" id="PTHR19965">
    <property type="entry name" value="RNA AND EXPORT FACTOR BINDING PROTEIN"/>
    <property type="match status" value="1"/>
</dbReference>
<feature type="region of interest" description="Disordered" evidence="3">
    <location>
        <begin position="190"/>
        <end position="215"/>
    </location>
</feature>
<sequence length="230" mass="24394">MSASLDKSLDDIISSNKKTFKSKRPGAKFGAKGGNRVGKKIGGTNNKKPIAKFNRPAAAAAAAVAAVPTIDLSYATKVNVSGLPKDLKHDNIKEFFQSQIGGVQTVALTYNEKGQFKGFATIIFKSSKFATAAVDKYNGASIDGGAAKLRLELIIDTSKKPLAARIAPNAKAITAAKTAGGKKIAAAKNALNKKKAGPGNKNNNNKQKKPKQKKKTIEELDQEMADYFEN</sequence>
<dbReference type="SUPFAM" id="SSF54928">
    <property type="entry name" value="RNA-binding domain, RBD"/>
    <property type="match status" value="1"/>
</dbReference>
<dbReference type="InterPro" id="IPR035979">
    <property type="entry name" value="RBD_domain_sf"/>
</dbReference>
<dbReference type="EMBL" id="FM992690">
    <property type="protein sequence ID" value="CAX42962.1"/>
    <property type="molecule type" value="Genomic_DNA"/>
</dbReference>
<dbReference type="PANTHER" id="PTHR19965:SF35">
    <property type="entry name" value="RNA ANNEALING PROTEIN YRA1"/>
    <property type="match status" value="1"/>
</dbReference>
<feature type="domain" description="RRM" evidence="4">
    <location>
        <begin position="76"/>
        <end position="156"/>
    </location>
</feature>
<dbReference type="InterPro" id="IPR000504">
    <property type="entry name" value="RRM_dom"/>
</dbReference>
<dbReference type="Proteomes" id="UP000002605">
    <property type="component" value="Chromosome 3"/>
</dbReference>
<dbReference type="GO" id="GO:0005634">
    <property type="term" value="C:nucleus"/>
    <property type="evidence" value="ECO:0007669"/>
    <property type="project" value="TreeGrafter"/>
</dbReference>
<organism evidence="6 7">
    <name type="scientific">Candida dubliniensis (strain CD36 / ATCC MYA-646 / CBS 7987 / NCPF 3949 / NRRL Y-17841)</name>
    <name type="common">Yeast</name>
    <dbReference type="NCBI Taxonomy" id="573826"/>
    <lineage>
        <taxon>Eukaryota</taxon>
        <taxon>Fungi</taxon>
        <taxon>Dikarya</taxon>
        <taxon>Ascomycota</taxon>
        <taxon>Saccharomycotina</taxon>
        <taxon>Pichiomycetes</taxon>
        <taxon>Debaryomycetaceae</taxon>
        <taxon>Candida/Lodderomyces clade</taxon>
        <taxon>Candida</taxon>
    </lineage>
</organism>
<dbReference type="Pfam" id="PF00076">
    <property type="entry name" value="RRM_1"/>
    <property type="match status" value="1"/>
</dbReference>
<dbReference type="RefSeq" id="XP_002419368.1">
    <property type="nucleotide sequence ID" value="XM_002419323.1"/>
</dbReference>
<protein>
    <submittedName>
        <fullName evidence="6">RNA-binding RNA annealing protein, putative</fullName>
    </submittedName>
</protein>
<dbReference type="VEuPathDB" id="FungiDB:CD36_84550"/>
<gene>
    <name evidence="5" type="ordered locus">Cd36_84550</name>
    <name evidence="6" type="ORF">CD36_84550</name>
</gene>
<dbReference type="HOGENOM" id="CLU_052367_2_1_1"/>
<dbReference type="PROSITE" id="PS50102">
    <property type="entry name" value="RRM"/>
    <property type="match status" value="1"/>
</dbReference>
<keyword evidence="7" id="KW-1185">Reference proteome</keyword>
<keyword evidence="1 2" id="KW-0694">RNA-binding</keyword>
<name>B9WE51_CANDC</name>
<dbReference type="SMART" id="SM00360">
    <property type="entry name" value="RRM"/>
    <property type="match status" value="1"/>
</dbReference>
<evidence type="ECO:0000313" key="7">
    <source>
        <dbReference type="Proteomes" id="UP000002605"/>
    </source>
</evidence>
<dbReference type="KEGG" id="cdu:CD36_84550"/>
<dbReference type="AlphaFoldDB" id="B9WE51"/>
<accession>B9WE51</accession>
<dbReference type="GeneID" id="8047194"/>
<evidence type="ECO:0000313" key="5">
    <source>
        <dbReference type="CGD" id="CAL0000168649"/>
    </source>
</evidence>
<dbReference type="OrthoDB" id="346839at2759"/>
<feature type="region of interest" description="Disordered" evidence="3">
    <location>
        <begin position="16"/>
        <end position="43"/>
    </location>
</feature>
<evidence type="ECO:0000259" key="4">
    <source>
        <dbReference type="PROSITE" id="PS50102"/>
    </source>
</evidence>
<proteinExistence type="predicted"/>
<dbReference type="InterPro" id="IPR051229">
    <property type="entry name" value="ALYREF_mRNA_export"/>
</dbReference>
<dbReference type="CGD" id="CAL0000168649">
    <property type="gene designation" value="Cd36_84550"/>
</dbReference>
<evidence type="ECO:0000256" key="2">
    <source>
        <dbReference type="PROSITE-ProRule" id="PRU00176"/>
    </source>
</evidence>
<evidence type="ECO:0000313" key="6">
    <source>
        <dbReference type="EMBL" id="CAX42962.1"/>
    </source>
</evidence>
<evidence type="ECO:0000256" key="1">
    <source>
        <dbReference type="ARBA" id="ARBA00022884"/>
    </source>
</evidence>
<dbReference type="InterPro" id="IPR012677">
    <property type="entry name" value="Nucleotide-bd_a/b_plait_sf"/>
</dbReference>
<evidence type="ECO:0000256" key="3">
    <source>
        <dbReference type="SAM" id="MobiDB-lite"/>
    </source>
</evidence>
<dbReference type="eggNOG" id="KOG0533">
    <property type="taxonomic scope" value="Eukaryota"/>
</dbReference>
<reference evidence="6 7" key="1">
    <citation type="journal article" date="2009" name="Genome Res.">
        <title>Comparative genomics of the fungal pathogens Candida dubliniensis and Candida albicans.</title>
        <authorList>
            <person name="Jackson A.P."/>
            <person name="Gamble J.A."/>
            <person name="Yeomans T."/>
            <person name="Moran G.P."/>
            <person name="Saunders D."/>
            <person name="Harris D."/>
            <person name="Aslett M."/>
            <person name="Barrell J.F."/>
            <person name="Butler G."/>
            <person name="Citiulo F."/>
            <person name="Coleman D.C."/>
            <person name="de Groot P.W.J."/>
            <person name="Goodwin T.J."/>
            <person name="Quail M.A."/>
            <person name="McQuillan J."/>
            <person name="Munro C.A."/>
            <person name="Pain A."/>
            <person name="Poulter R.T."/>
            <person name="Rajandream M.A."/>
            <person name="Renauld H."/>
            <person name="Spiering M.J."/>
            <person name="Tivey A."/>
            <person name="Gow N.A.R."/>
            <person name="Barrell B."/>
            <person name="Sullivan D.J."/>
            <person name="Berriman M."/>
        </authorList>
    </citation>
    <scope>NUCLEOTIDE SEQUENCE [LARGE SCALE GENOMIC DNA]</scope>
    <source>
        <strain evidence="7">CD36 / ATCC MYA-646 / CBS 7987 / NCPF 3949 / NRRL Y-17841</strain>
    </source>
</reference>
<dbReference type="GO" id="GO:0003729">
    <property type="term" value="F:mRNA binding"/>
    <property type="evidence" value="ECO:0007669"/>
    <property type="project" value="TreeGrafter"/>
</dbReference>
<dbReference type="Gene3D" id="3.30.70.330">
    <property type="match status" value="1"/>
</dbReference>